<feature type="non-terminal residue" evidence="1">
    <location>
        <position position="1"/>
    </location>
</feature>
<protein>
    <submittedName>
        <fullName evidence="1">Uncharacterized protein</fullName>
    </submittedName>
</protein>
<name>A0ACC0UII0_9AGAM</name>
<sequence length="117" mass="13025">HPAWSSLMWDYLEIMSSSVSSECAFLQGGITISKCCSHLKGDIVEALQCIKCAIRRDLLFQEPAPSSTLELEECNEGLADVGRGDSNDAEEESDAEGFSWDELLIEDEDEETMNWSE</sequence>
<evidence type="ECO:0000313" key="2">
    <source>
        <dbReference type="Proteomes" id="UP001207468"/>
    </source>
</evidence>
<dbReference type="Proteomes" id="UP001207468">
    <property type="component" value="Unassembled WGS sequence"/>
</dbReference>
<keyword evidence="2" id="KW-1185">Reference proteome</keyword>
<comment type="caution">
    <text evidence="1">The sequence shown here is derived from an EMBL/GenBank/DDBJ whole genome shotgun (WGS) entry which is preliminary data.</text>
</comment>
<proteinExistence type="predicted"/>
<evidence type="ECO:0000313" key="1">
    <source>
        <dbReference type="EMBL" id="KAI9510647.1"/>
    </source>
</evidence>
<dbReference type="EMBL" id="JAGFNK010000038">
    <property type="protein sequence ID" value="KAI9510647.1"/>
    <property type="molecule type" value="Genomic_DNA"/>
</dbReference>
<gene>
    <name evidence="1" type="ORF">F5148DRAFT_976497</name>
</gene>
<reference evidence="1" key="1">
    <citation type="submission" date="2021-03" db="EMBL/GenBank/DDBJ databases">
        <title>Evolutionary priming and transition to the ectomycorrhizal habit in an iconic lineage of mushroom-forming fungi: is preadaptation a requirement?</title>
        <authorList>
            <consortium name="DOE Joint Genome Institute"/>
            <person name="Looney B.P."/>
            <person name="Miyauchi S."/>
            <person name="Morin E."/>
            <person name="Drula E."/>
            <person name="Courty P.E."/>
            <person name="Chicoki N."/>
            <person name="Fauchery L."/>
            <person name="Kohler A."/>
            <person name="Kuo A."/>
            <person name="LaButti K."/>
            <person name="Pangilinan J."/>
            <person name="Lipzen A."/>
            <person name="Riley R."/>
            <person name="Andreopoulos W."/>
            <person name="He G."/>
            <person name="Johnson J."/>
            <person name="Barry K.W."/>
            <person name="Grigoriev I.V."/>
            <person name="Nagy L."/>
            <person name="Hibbett D."/>
            <person name="Henrissat B."/>
            <person name="Matheny P.B."/>
            <person name="Labbe J."/>
            <person name="Martin A.F."/>
        </authorList>
    </citation>
    <scope>NUCLEOTIDE SEQUENCE</scope>
    <source>
        <strain evidence="1">BPL698</strain>
    </source>
</reference>
<accession>A0ACC0UII0</accession>
<organism evidence="1 2">
    <name type="scientific">Russula earlei</name>
    <dbReference type="NCBI Taxonomy" id="71964"/>
    <lineage>
        <taxon>Eukaryota</taxon>
        <taxon>Fungi</taxon>
        <taxon>Dikarya</taxon>
        <taxon>Basidiomycota</taxon>
        <taxon>Agaricomycotina</taxon>
        <taxon>Agaricomycetes</taxon>
        <taxon>Russulales</taxon>
        <taxon>Russulaceae</taxon>
        <taxon>Russula</taxon>
    </lineage>
</organism>